<dbReference type="Pfam" id="PF25601">
    <property type="entry name" value="AAA_lid_14"/>
    <property type="match status" value="1"/>
</dbReference>
<dbReference type="GO" id="GO:0000160">
    <property type="term" value="P:phosphorelay signal transduction system"/>
    <property type="evidence" value="ECO:0007669"/>
    <property type="project" value="InterPro"/>
</dbReference>
<dbReference type="CDD" id="cd00009">
    <property type="entry name" value="AAA"/>
    <property type="match status" value="1"/>
</dbReference>
<comment type="caution">
    <text evidence="8">The sequence shown here is derived from an EMBL/GenBank/DDBJ whole genome shotgun (WGS) entry which is preliminary data.</text>
</comment>
<dbReference type="InterPro" id="IPR011006">
    <property type="entry name" value="CheY-like_superfamily"/>
</dbReference>
<accession>A0A1J5QS83</accession>
<dbReference type="SUPFAM" id="SSF46689">
    <property type="entry name" value="Homeodomain-like"/>
    <property type="match status" value="1"/>
</dbReference>
<dbReference type="Gene3D" id="1.10.8.60">
    <property type="match status" value="1"/>
</dbReference>
<evidence type="ECO:0000259" key="6">
    <source>
        <dbReference type="PROSITE" id="PS50045"/>
    </source>
</evidence>
<dbReference type="PROSITE" id="PS50045">
    <property type="entry name" value="SIGMA54_INTERACT_4"/>
    <property type="match status" value="1"/>
</dbReference>
<feature type="domain" description="Response regulatory" evidence="7">
    <location>
        <begin position="5"/>
        <end position="121"/>
    </location>
</feature>
<dbReference type="PROSITE" id="PS00675">
    <property type="entry name" value="SIGMA54_INTERACT_1"/>
    <property type="match status" value="1"/>
</dbReference>
<proteinExistence type="predicted"/>
<dbReference type="GO" id="GO:0005524">
    <property type="term" value="F:ATP binding"/>
    <property type="evidence" value="ECO:0007669"/>
    <property type="project" value="UniProtKB-KW"/>
</dbReference>
<dbReference type="Gene3D" id="3.40.50.300">
    <property type="entry name" value="P-loop containing nucleotide triphosphate hydrolases"/>
    <property type="match status" value="1"/>
</dbReference>
<sequence>MRDQPILLVEDDPIMGESLLQRLQLEHYRCHWVRDLGQARAALHERLYPLVLSDIRLPDGDGETLLATMMQRYGGCCPPVVFMTGYGSIAQAVRLVREGAWDYIQKPFDVDVLMQRIGEWLPLCGASPDAWFGVSPASRALEQLIARIATLDLPILIHGESGTGKEIVAQQIHARMSQDRIGKGMPPLVAINCAAISDGLLESELFGHEPGAFTGAGKRHIGVFEQADGGILFLDEIGDMPLNVQAKLLRVLQDGQIRRVGSERTTQVAVRLICATHKSLDALVDAGEFRQDLLFRISGVPIHLPPLRERQEDIAWLAHRHVDSLNAKLGQTKRLDPQFLAWAKVQPWEGNVRELFAVIDRAYHFSVDCWVRWERSGLPCSDRAHKAMSAEAAQPHEHLDQYLARIERDYLEKCVSEHKGQIVKTADSLGISRKTLWEKMKRHRIKASTTP</sequence>
<dbReference type="InterPro" id="IPR002197">
    <property type="entry name" value="HTH_Fis"/>
</dbReference>
<keyword evidence="5" id="KW-0804">Transcription</keyword>
<dbReference type="PROSITE" id="PS50110">
    <property type="entry name" value="RESPONSE_REGULATORY"/>
    <property type="match status" value="1"/>
</dbReference>
<dbReference type="InterPro" id="IPR027417">
    <property type="entry name" value="P-loop_NTPase"/>
</dbReference>
<evidence type="ECO:0000259" key="7">
    <source>
        <dbReference type="PROSITE" id="PS50110"/>
    </source>
</evidence>
<dbReference type="FunFam" id="3.40.50.300:FF:000006">
    <property type="entry name" value="DNA-binding transcriptional regulator NtrC"/>
    <property type="match status" value="1"/>
</dbReference>
<dbReference type="PRINTS" id="PR01590">
    <property type="entry name" value="HTHFIS"/>
</dbReference>
<protein>
    <submittedName>
        <fullName evidence="8">Transcriptional regulatory protein ZraR</fullName>
    </submittedName>
</protein>
<evidence type="ECO:0000256" key="2">
    <source>
        <dbReference type="ARBA" id="ARBA00022840"/>
    </source>
</evidence>
<keyword evidence="2" id="KW-0067">ATP-binding</keyword>
<keyword evidence="1" id="KW-0547">Nucleotide-binding</keyword>
<dbReference type="InterPro" id="IPR025662">
    <property type="entry name" value="Sigma_54_int_dom_ATP-bd_1"/>
</dbReference>
<evidence type="ECO:0000256" key="4">
    <source>
        <dbReference type="ARBA" id="ARBA00023125"/>
    </source>
</evidence>
<dbReference type="SMART" id="SM00448">
    <property type="entry name" value="REC"/>
    <property type="match status" value="1"/>
</dbReference>
<dbReference type="Pfam" id="PF00072">
    <property type="entry name" value="Response_reg"/>
    <property type="match status" value="1"/>
</dbReference>
<evidence type="ECO:0000256" key="1">
    <source>
        <dbReference type="ARBA" id="ARBA00022741"/>
    </source>
</evidence>
<dbReference type="Gene3D" id="1.10.10.60">
    <property type="entry name" value="Homeodomain-like"/>
    <property type="match status" value="1"/>
</dbReference>
<dbReference type="SMART" id="SM00382">
    <property type="entry name" value="AAA"/>
    <property type="match status" value="1"/>
</dbReference>
<dbReference type="PANTHER" id="PTHR32071:SF117">
    <property type="entry name" value="PTS-DEPENDENT DIHYDROXYACETONE KINASE OPERON REGULATORY PROTEIN-RELATED"/>
    <property type="match status" value="1"/>
</dbReference>
<evidence type="ECO:0000256" key="3">
    <source>
        <dbReference type="ARBA" id="ARBA00023015"/>
    </source>
</evidence>
<keyword evidence="3" id="KW-0805">Transcription regulation</keyword>
<dbReference type="InterPro" id="IPR002078">
    <property type="entry name" value="Sigma_54_int"/>
</dbReference>
<organism evidence="8">
    <name type="scientific">mine drainage metagenome</name>
    <dbReference type="NCBI Taxonomy" id="410659"/>
    <lineage>
        <taxon>unclassified sequences</taxon>
        <taxon>metagenomes</taxon>
        <taxon>ecological metagenomes</taxon>
    </lineage>
</organism>
<dbReference type="InterPro" id="IPR058031">
    <property type="entry name" value="AAA_lid_NorR"/>
</dbReference>
<dbReference type="SUPFAM" id="SSF52540">
    <property type="entry name" value="P-loop containing nucleoside triphosphate hydrolases"/>
    <property type="match status" value="1"/>
</dbReference>
<feature type="domain" description="Sigma-54 factor interaction" evidence="6">
    <location>
        <begin position="131"/>
        <end position="364"/>
    </location>
</feature>
<dbReference type="EMBL" id="MLJW01000493">
    <property type="protein sequence ID" value="OIQ86210.1"/>
    <property type="molecule type" value="Genomic_DNA"/>
</dbReference>
<keyword evidence="4" id="KW-0238">DNA-binding</keyword>
<dbReference type="GO" id="GO:0043565">
    <property type="term" value="F:sequence-specific DNA binding"/>
    <property type="evidence" value="ECO:0007669"/>
    <property type="project" value="InterPro"/>
</dbReference>
<dbReference type="Pfam" id="PF00158">
    <property type="entry name" value="Sigma54_activat"/>
    <property type="match status" value="1"/>
</dbReference>
<dbReference type="Gene3D" id="3.40.50.2300">
    <property type="match status" value="1"/>
</dbReference>
<dbReference type="PROSITE" id="PS00676">
    <property type="entry name" value="SIGMA54_INTERACT_2"/>
    <property type="match status" value="1"/>
</dbReference>
<gene>
    <name evidence="8" type="primary">zraR_35</name>
    <name evidence="8" type="ORF">GALL_319260</name>
</gene>
<evidence type="ECO:0000256" key="5">
    <source>
        <dbReference type="ARBA" id="ARBA00023163"/>
    </source>
</evidence>
<dbReference type="AlphaFoldDB" id="A0A1J5QS83"/>
<evidence type="ECO:0000313" key="8">
    <source>
        <dbReference type="EMBL" id="OIQ86210.1"/>
    </source>
</evidence>
<dbReference type="PANTHER" id="PTHR32071">
    <property type="entry name" value="TRANSCRIPTIONAL REGULATORY PROTEIN"/>
    <property type="match status" value="1"/>
</dbReference>
<name>A0A1J5QS83_9ZZZZ</name>
<dbReference type="InterPro" id="IPR001789">
    <property type="entry name" value="Sig_transdc_resp-reg_receiver"/>
</dbReference>
<dbReference type="GO" id="GO:0006355">
    <property type="term" value="P:regulation of DNA-templated transcription"/>
    <property type="evidence" value="ECO:0007669"/>
    <property type="project" value="InterPro"/>
</dbReference>
<dbReference type="InterPro" id="IPR025943">
    <property type="entry name" value="Sigma_54_int_dom_ATP-bd_2"/>
</dbReference>
<dbReference type="InterPro" id="IPR009057">
    <property type="entry name" value="Homeodomain-like_sf"/>
</dbReference>
<dbReference type="SUPFAM" id="SSF52172">
    <property type="entry name" value="CheY-like"/>
    <property type="match status" value="1"/>
</dbReference>
<dbReference type="Pfam" id="PF02954">
    <property type="entry name" value="HTH_8"/>
    <property type="match status" value="1"/>
</dbReference>
<reference evidence="8" key="1">
    <citation type="submission" date="2016-10" db="EMBL/GenBank/DDBJ databases">
        <title>Sequence of Gallionella enrichment culture.</title>
        <authorList>
            <person name="Poehlein A."/>
            <person name="Muehling M."/>
            <person name="Daniel R."/>
        </authorList>
    </citation>
    <scope>NUCLEOTIDE SEQUENCE</scope>
</reference>
<dbReference type="InterPro" id="IPR003593">
    <property type="entry name" value="AAA+_ATPase"/>
</dbReference>